<comment type="caution">
    <text evidence="13">The sequence shown here is derived from an EMBL/GenBank/DDBJ whole genome shotgun (WGS) entry which is preliminary data.</text>
</comment>
<dbReference type="GO" id="GO:0016020">
    <property type="term" value="C:membrane"/>
    <property type="evidence" value="ECO:0007669"/>
    <property type="project" value="UniProtKB-SubCell"/>
</dbReference>
<dbReference type="OrthoDB" id="414175at2759"/>
<evidence type="ECO:0000256" key="6">
    <source>
        <dbReference type="ARBA" id="ARBA00022679"/>
    </source>
</evidence>
<comment type="pathway">
    <text evidence="2">Protein modification; protein glycosylation.</text>
</comment>
<sequence>MLILSTPSRHEYLPYDKLGEEGPAADVVAHQHTNENVSISKRLSNEVRVLCWILTSPKNHKSKAIHVKRTWGRRCNKLLFMSSKLDEELGTVTLTAQEEAFKYIYAHHLNDADWFFKADDDTYAVMENMRYMLYPYSPETPIYLVTNLNIMENRATCLAVLAMSQ</sequence>
<evidence type="ECO:0000256" key="11">
    <source>
        <dbReference type="ARBA" id="ARBA00023136"/>
    </source>
</evidence>
<keyword evidence="14" id="KW-1185">Reference proteome</keyword>
<evidence type="ECO:0000256" key="10">
    <source>
        <dbReference type="ARBA" id="ARBA00022989"/>
    </source>
</evidence>
<dbReference type="Proteomes" id="UP000606786">
    <property type="component" value="Unassembled WGS sequence"/>
</dbReference>
<dbReference type="Pfam" id="PF02434">
    <property type="entry name" value="Fringe"/>
    <property type="match status" value="1"/>
</dbReference>
<evidence type="ECO:0000256" key="1">
    <source>
        <dbReference type="ARBA" id="ARBA00004606"/>
    </source>
</evidence>
<evidence type="ECO:0000256" key="8">
    <source>
        <dbReference type="ARBA" id="ARBA00022741"/>
    </source>
</evidence>
<evidence type="ECO:0000256" key="9">
    <source>
        <dbReference type="ARBA" id="ARBA00022968"/>
    </source>
</evidence>
<dbReference type="InterPro" id="IPR003378">
    <property type="entry name" value="Fringe-like_glycosylTrfase"/>
</dbReference>
<keyword evidence="7" id="KW-0812">Transmembrane</keyword>
<dbReference type="PANTHER" id="PTHR23033">
    <property type="entry name" value="BETA1,3-GALACTOSYLTRANSFERASE"/>
    <property type="match status" value="1"/>
</dbReference>
<keyword evidence="10" id="KW-1133">Transmembrane helix</keyword>
<keyword evidence="5" id="KW-0328">Glycosyltransferase</keyword>
<evidence type="ECO:0000256" key="2">
    <source>
        <dbReference type="ARBA" id="ARBA00004922"/>
    </source>
</evidence>
<evidence type="ECO:0000313" key="13">
    <source>
        <dbReference type="EMBL" id="CAD6991655.1"/>
    </source>
</evidence>
<keyword evidence="11" id="KW-0472">Membrane</keyword>
<gene>
    <name evidence="13" type="ORF">CCAP1982_LOCUS569</name>
</gene>
<dbReference type="UniPathway" id="UPA00378"/>
<proteinExistence type="inferred from homology"/>
<dbReference type="GO" id="GO:0000166">
    <property type="term" value="F:nucleotide binding"/>
    <property type="evidence" value="ECO:0007669"/>
    <property type="project" value="UniProtKB-KW"/>
</dbReference>
<feature type="domain" description="Fringe-like glycosyltransferase" evidence="12">
    <location>
        <begin position="53"/>
        <end position="144"/>
    </location>
</feature>
<evidence type="ECO:0000256" key="5">
    <source>
        <dbReference type="ARBA" id="ARBA00022676"/>
    </source>
</evidence>
<accession>A0A811U313</accession>
<dbReference type="EC" id="2.4.1.122" evidence="4"/>
<keyword evidence="8" id="KW-0547">Nucleotide-binding</keyword>
<reference evidence="13" key="1">
    <citation type="submission" date="2020-11" db="EMBL/GenBank/DDBJ databases">
        <authorList>
            <person name="Whitehead M."/>
        </authorList>
    </citation>
    <scope>NUCLEOTIDE SEQUENCE</scope>
    <source>
        <strain evidence="13">EGII</strain>
    </source>
</reference>
<keyword evidence="6" id="KW-0808">Transferase</keyword>
<evidence type="ECO:0000256" key="4">
    <source>
        <dbReference type="ARBA" id="ARBA00012557"/>
    </source>
</evidence>
<keyword evidence="9" id="KW-0735">Signal-anchor</keyword>
<dbReference type="InterPro" id="IPR026050">
    <property type="entry name" value="C1GALT1/C1GALT1_chp1"/>
</dbReference>
<dbReference type="PANTHER" id="PTHR23033:SF14">
    <property type="entry name" value="GLYCOPROTEIN-N-ACETYLGALACTOSAMINE 3-BETA-GALACTOSYLTRANSFERASE 1-RELATED"/>
    <property type="match status" value="1"/>
</dbReference>
<dbReference type="EMBL" id="CAJHJT010000001">
    <property type="protein sequence ID" value="CAD6991655.1"/>
    <property type="molecule type" value="Genomic_DNA"/>
</dbReference>
<comment type="subcellular location">
    <subcellularLocation>
        <location evidence="1">Membrane</location>
        <topology evidence="1">Single-pass type II membrane protein</topology>
    </subcellularLocation>
</comment>
<protein>
    <recommendedName>
        <fullName evidence="4">N-acetylgalactosaminide beta-1,3-galactosyltransferase</fullName>
        <ecNumber evidence="4">2.4.1.122</ecNumber>
    </recommendedName>
</protein>
<dbReference type="AlphaFoldDB" id="A0A811U313"/>
<evidence type="ECO:0000256" key="7">
    <source>
        <dbReference type="ARBA" id="ARBA00022692"/>
    </source>
</evidence>
<evidence type="ECO:0000313" key="14">
    <source>
        <dbReference type="Proteomes" id="UP000606786"/>
    </source>
</evidence>
<dbReference type="GO" id="GO:0016263">
    <property type="term" value="F:glycoprotein-N-acetylgalactosamine 3-beta-galactosyltransferase activity"/>
    <property type="evidence" value="ECO:0007669"/>
    <property type="project" value="UniProtKB-EC"/>
</dbReference>
<name>A0A811U313_CERCA</name>
<evidence type="ECO:0000259" key="12">
    <source>
        <dbReference type="Pfam" id="PF02434"/>
    </source>
</evidence>
<evidence type="ECO:0000256" key="3">
    <source>
        <dbReference type="ARBA" id="ARBA00006462"/>
    </source>
</evidence>
<comment type="similarity">
    <text evidence="3">Belongs to the glycosyltransferase 31 family. Beta3-Gal-T subfamily.</text>
</comment>
<organism evidence="13 14">
    <name type="scientific">Ceratitis capitata</name>
    <name type="common">Mediterranean fruit fly</name>
    <name type="synonym">Tephritis capitata</name>
    <dbReference type="NCBI Taxonomy" id="7213"/>
    <lineage>
        <taxon>Eukaryota</taxon>
        <taxon>Metazoa</taxon>
        <taxon>Ecdysozoa</taxon>
        <taxon>Arthropoda</taxon>
        <taxon>Hexapoda</taxon>
        <taxon>Insecta</taxon>
        <taxon>Pterygota</taxon>
        <taxon>Neoptera</taxon>
        <taxon>Endopterygota</taxon>
        <taxon>Diptera</taxon>
        <taxon>Brachycera</taxon>
        <taxon>Muscomorpha</taxon>
        <taxon>Tephritoidea</taxon>
        <taxon>Tephritidae</taxon>
        <taxon>Ceratitis</taxon>
        <taxon>Ceratitis</taxon>
    </lineage>
</organism>
<dbReference type="Gene3D" id="3.90.550.50">
    <property type="match status" value="1"/>
</dbReference>